<proteinExistence type="predicted"/>
<dbReference type="EMBL" id="LOCO01000001">
    <property type="protein sequence ID" value="KXO11982.1"/>
    <property type="molecule type" value="Genomic_DNA"/>
</dbReference>
<dbReference type="PRINTS" id="PR00035">
    <property type="entry name" value="HTHGNTR"/>
</dbReference>
<dbReference type="CDD" id="cd07377">
    <property type="entry name" value="WHTH_GntR"/>
    <property type="match status" value="1"/>
</dbReference>
<dbReference type="Pfam" id="PF00392">
    <property type="entry name" value="GntR"/>
    <property type="match status" value="1"/>
</dbReference>
<dbReference type="GO" id="GO:0003677">
    <property type="term" value="F:DNA binding"/>
    <property type="evidence" value="ECO:0007669"/>
    <property type="project" value="UniProtKB-KW"/>
</dbReference>
<feature type="region of interest" description="Disordered" evidence="4">
    <location>
        <begin position="1"/>
        <end position="23"/>
    </location>
</feature>
<keyword evidence="3" id="KW-0804">Transcription</keyword>
<dbReference type="PANTHER" id="PTHR43537">
    <property type="entry name" value="TRANSCRIPTIONAL REGULATOR, GNTR FAMILY"/>
    <property type="match status" value="1"/>
</dbReference>
<dbReference type="SUPFAM" id="SSF48008">
    <property type="entry name" value="GntR ligand-binding domain-like"/>
    <property type="match status" value="1"/>
</dbReference>
<evidence type="ECO:0000256" key="3">
    <source>
        <dbReference type="ARBA" id="ARBA00023163"/>
    </source>
</evidence>
<dbReference type="Gene3D" id="1.10.10.10">
    <property type="entry name" value="Winged helix-like DNA-binding domain superfamily/Winged helix DNA-binding domain"/>
    <property type="match status" value="1"/>
</dbReference>
<dbReference type="InterPro" id="IPR000524">
    <property type="entry name" value="Tscrpt_reg_HTH_GntR"/>
</dbReference>
<dbReference type="SUPFAM" id="SSF46785">
    <property type="entry name" value="Winged helix' DNA-binding domain"/>
    <property type="match status" value="1"/>
</dbReference>
<dbReference type="InterPro" id="IPR036388">
    <property type="entry name" value="WH-like_DNA-bd_sf"/>
</dbReference>
<protein>
    <submittedName>
        <fullName evidence="6">Glycolate utilization operon transcriptional activator GlcC</fullName>
    </submittedName>
</protein>
<sequence length="279" mass="30736">MKFGGTGSLSKNGSVQPETGQTSNKIMGISKEISYKLEHLILEGGLAPGQKIPSERQLSTKLGVSRSVVREALHELQARGVIETRHGKGSFVASIVPESGAQGANSPLMYLYQGHTRTLYDLLEVREQLEGQAAFLAAQRATNLDRHRLTRAFRALESTDPLSNARPDHGFHHAIVEASHNPILVHILSGLKNMMLLTVQASVSNLNPKEDMRRKIMGQHRQLYEAIMAGKPDQARKVATAHVRFVRQTMKEMEKEGDELLRIPAPEDLADLLNDSGSP</sequence>
<keyword evidence="7" id="KW-1185">Reference proteome</keyword>
<evidence type="ECO:0000313" key="7">
    <source>
        <dbReference type="Proteomes" id="UP000070282"/>
    </source>
</evidence>
<reference evidence="7" key="1">
    <citation type="submission" date="2015-12" db="EMBL/GenBank/DDBJ databases">
        <authorList>
            <person name="Lima A."/>
            <person name="Farahani Zayas N."/>
            <person name="Castro Da Silva M.A."/>
            <person name="Cabral A."/>
            <person name="Pessatti M.L."/>
        </authorList>
    </citation>
    <scope>NUCLEOTIDE SEQUENCE [LARGE SCALE GENOMIC DNA]</scope>
    <source>
        <strain evidence="7">LAMA 842</strain>
    </source>
</reference>
<keyword evidence="2" id="KW-0238">DNA-binding</keyword>
<keyword evidence="1" id="KW-0805">Transcription regulation</keyword>
<dbReference type="PROSITE" id="PS50949">
    <property type="entry name" value="HTH_GNTR"/>
    <property type="match status" value="1"/>
</dbReference>
<evidence type="ECO:0000256" key="2">
    <source>
        <dbReference type="ARBA" id="ARBA00023125"/>
    </source>
</evidence>
<dbReference type="Proteomes" id="UP000070282">
    <property type="component" value="Unassembled WGS sequence"/>
</dbReference>
<dbReference type="Gene3D" id="1.20.120.530">
    <property type="entry name" value="GntR ligand-binding domain-like"/>
    <property type="match status" value="1"/>
</dbReference>
<gene>
    <name evidence="6" type="ORF">J122_19</name>
</gene>
<evidence type="ECO:0000256" key="1">
    <source>
        <dbReference type="ARBA" id="ARBA00023015"/>
    </source>
</evidence>
<organism evidence="6 7">
    <name type="scientific">Marinobacter excellens LAMA 842</name>
    <dbReference type="NCBI Taxonomy" id="1306954"/>
    <lineage>
        <taxon>Bacteria</taxon>
        <taxon>Pseudomonadati</taxon>
        <taxon>Pseudomonadota</taxon>
        <taxon>Gammaproteobacteria</taxon>
        <taxon>Pseudomonadales</taxon>
        <taxon>Marinobacteraceae</taxon>
        <taxon>Marinobacter</taxon>
    </lineage>
</organism>
<accession>A0A137SHS0</accession>
<dbReference type="Pfam" id="PF07729">
    <property type="entry name" value="FCD"/>
    <property type="match status" value="1"/>
</dbReference>
<name>A0A137SHS0_9GAMM</name>
<feature type="domain" description="HTH gntR-type" evidence="5">
    <location>
        <begin position="27"/>
        <end position="95"/>
    </location>
</feature>
<evidence type="ECO:0000259" key="5">
    <source>
        <dbReference type="PROSITE" id="PS50949"/>
    </source>
</evidence>
<dbReference type="InterPro" id="IPR011711">
    <property type="entry name" value="GntR_C"/>
</dbReference>
<dbReference type="PANTHER" id="PTHR43537:SF1">
    <property type="entry name" value="GLC OPERON TRANSCRIPTIONAL ACTIVATOR"/>
    <property type="match status" value="1"/>
</dbReference>
<evidence type="ECO:0000313" key="6">
    <source>
        <dbReference type="EMBL" id="KXO11982.1"/>
    </source>
</evidence>
<dbReference type="GO" id="GO:0003700">
    <property type="term" value="F:DNA-binding transcription factor activity"/>
    <property type="evidence" value="ECO:0007669"/>
    <property type="project" value="InterPro"/>
</dbReference>
<evidence type="ECO:0000256" key="4">
    <source>
        <dbReference type="SAM" id="MobiDB-lite"/>
    </source>
</evidence>
<comment type="caution">
    <text evidence="6">The sequence shown here is derived from an EMBL/GenBank/DDBJ whole genome shotgun (WGS) entry which is preliminary data.</text>
</comment>
<dbReference type="InterPro" id="IPR036390">
    <property type="entry name" value="WH_DNA-bd_sf"/>
</dbReference>
<dbReference type="AlphaFoldDB" id="A0A137SHS0"/>
<dbReference type="SMART" id="SM00345">
    <property type="entry name" value="HTH_GNTR"/>
    <property type="match status" value="1"/>
</dbReference>
<dbReference type="PATRIC" id="fig|1306954.6.peg.18"/>
<dbReference type="SMART" id="SM00895">
    <property type="entry name" value="FCD"/>
    <property type="match status" value="1"/>
</dbReference>
<feature type="compositionally biased region" description="Polar residues" evidence="4">
    <location>
        <begin position="8"/>
        <end position="23"/>
    </location>
</feature>
<dbReference type="InterPro" id="IPR008920">
    <property type="entry name" value="TF_FadR/GntR_C"/>
</dbReference>